<reference evidence="2 3" key="1">
    <citation type="journal article" name="Sci. Rep.">
        <title>Genome-scale phylogenetic analyses confirm Olpidium as the closest living zoosporic fungus to the non-flagellated, terrestrial fungi.</title>
        <authorList>
            <person name="Chang Y."/>
            <person name="Rochon D."/>
            <person name="Sekimoto S."/>
            <person name="Wang Y."/>
            <person name="Chovatia M."/>
            <person name="Sandor L."/>
            <person name="Salamov A."/>
            <person name="Grigoriev I.V."/>
            <person name="Stajich J.E."/>
            <person name="Spatafora J.W."/>
        </authorList>
    </citation>
    <scope>NUCLEOTIDE SEQUENCE [LARGE SCALE GENOMIC DNA]</scope>
    <source>
        <strain evidence="2">S191</strain>
    </source>
</reference>
<feature type="region of interest" description="Disordered" evidence="1">
    <location>
        <begin position="379"/>
        <end position="447"/>
    </location>
</feature>
<evidence type="ECO:0000256" key="1">
    <source>
        <dbReference type="SAM" id="MobiDB-lite"/>
    </source>
</evidence>
<protein>
    <submittedName>
        <fullName evidence="2">Uncharacterized protein</fullName>
    </submittedName>
</protein>
<dbReference type="Proteomes" id="UP000673691">
    <property type="component" value="Unassembled WGS sequence"/>
</dbReference>
<dbReference type="OrthoDB" id="10255646at2759"/>
<dbReference type="AlphaFoldDB" id="A0A8H8DL48"/>
<feature type="compositionally biased region" description="Polar residues" evidence="1">
    <location>
        <begin position="415"/>
        <end position="432"/>
    </location>
</feature>
<dbReference type="EMBL" id="JAEFCI010002286">
    <property type="protein sequence ID" value="KAG5462335.1"/>
    <property type="molecule type" value="Genomic_DNA"/>
</dbReference>
<organism evidence="2 3">
    <name type="scientific">Olpidium bornovanus</name>
    <dbReference type="NCBI Taxonomy" id="278681"/>
    <lineage>
        <taxon>Eukaryota</taxon>
        <taxon>Fungi</taxon>
        <taxon>Fungi incertae sedis</taxon>
        <taxon>Olpidiomycota</taxon>
        <taxon>Olpidiomycotina</taxon>
        <taxon>Olpidiomycetes</taxon>
        <taxon>Olpidiales</taxon>
        <taxon>Olpidiaceae</taxon>
        <taxon>Olpidium</taxon>
    </lineage>
</organism>
<evidence type="ECO:0000313" key="2">
    <source>
        <dbReference type="EMBL" id="KAG5462335.1"/>
    </source>
</evidence>
<comment type="caution">
    <text evidence="2">The sequence shown here is derived from an EMBL/GenBank/DDBJ whole genome shotgun (WGS) entry which is preliminary data.</text>
</comment>
<accession>A0A8H8DL48</accession>
<keyword evidence="3" id="KW-1185">Reference proteome</keyword>
<sequence>MSVPRVSESAVIEAPLEAVWNAVRPLDFKFWSIVKGSALEDGKSVSEVGSVRKITFKVRMLPDVFLARWHRPESEAGGTVWYGRCGGHLNNSTFVEWSGDYSSDAGQGEFCATNILKAFPCANVPLITIGVVPSSASCHPRFTLQKDRRPQGPREGGLQITNASYQCADVAARPPLVCLFFFFFTVSEHLNAQTKTRQNTGRKNEKKSDWLEFRLLPRCHLRPPAREVAAWSVCRWARRNKSPSQRWEHRLRVGDRPPLSAVWQINFGCACAFAEKSPAADLRALGDGASTDSLKPGGFDLQPIDGIGMRQVGVVLFIAADRGAMRAVLVIAVVCCCFVQTRRPETHGSGLNRTFLKKSGGRINAACSGLDALPFPNSPIWGPAGQLPQQSQKAGPREGQLLPPPPPSTSTTTPHNSGQLQTDQTHSANISSLGYPPSAAREILTPH</sequence>
<dbReference type="SUPFAM" id="SSF55961">
    <property type="entry name" value="Bet v1-like"/>
    <property type="match status" value="1"/>
</dbReference>
<proteinExistence type="predicted"/>
<name>A0A8H8DL48_9FUNG</name>
<evidence type="ECO:0000313" key="3">
    <source>
        <dbReference type="Proteomes" id="UP000673691"/>
    </source>
</evidence>
<dbReference type="Gene3D" id="3.30.530.20">
    <property type="match status" value="1"/>
</dbReference>
<gene>
    <name evidence="2" type="ORF">BJ554DRAFT_5353</name>
</gene>
<dbReference type="InterPro" id="IPR023393">
    <property type="entry name" value="START-like_dom_sf"/>
</dbReference>